<evidence type="ECO:0000313" key="1">
    <source>
        <dbReference type="EMBL" id="KAL3114984.1"/>
    </source>
</evidence>
<reference evidence="1 2" key="1">
    <citation type="submission" date="2024-10" db="EMBL/GenBank/DDBJ databases">
        <authorList>
            <person name="Kim D."/>
        </authorList>
    </citation>
    <scope>NUCLEOTIDE SEQUENCE [LARGE SCALE GENOMIC DNA]</scope>
    <source>
        <strain evidence="1">BH-2024</strain>
    </source>
</reference>
<sequence length="129" mass="14856">MHRPFVVREYFKWAFKLALAERQANHSDGSVDSLLERASAWEHRDRQAGTSDTDPNKRTFYENSAFVFTPRWASKNQNEGEYLLKPYDGRGRFALVAGKEYRKSKKDGIFDNEGEEMGLLYSGGRGGKR</sequence>
<keyword evidence="2" id="KW-1185">Reference proteome</keyword>
<evidence type="ECO:0000313" key="2">
    <source>
        <dbReference type="Proteomes" id="UP001620626"/>
    </source>
</evidence>
<organism evidence="1 2">
    <name type="scientific">Heterodera trifolii</name>
    <dbReference type="NCBI Taxonomy" id="157864"/>
    <lineage>
        <taxon>Eukaryota</taxon>
        <taxon>Metazoa</taxon>
        <taxon>Ecdysozoa</taxon>
        <taxon>Nematoda</taxon>
        <taxon>Chromadorea</taxon>
        <taxon>Rhabditida</taxon>
        <taxon>Tylenchina</taxon>
        <taxon>Tylenchomorpha</taxon>
        <taxon>Tylenchoidea</taxon>
        <taxon>Heteroderidae</taxon>
        <taxon>Heteroderinae</taxon>
        <taxon>Heterodera</taxon>
    </lineage>
</organism>
<accession>A0ABD2LL02</accession>
<comment type="caution">
    <text evidence="1">The sequence shown here is derived from an EMBL/GenBank/DDBJ whole genome shotgun (WGS) entry which is preliminary data.</text>
</comment>
<proteinExistence type="predicted"/>
<dbReference type="EMBL" id="JBICBT010000406">
    <property type="protein sequence ID" value="KAL3114984.1"/>
    <property type="molecule type" value="Genomic_DNA"/>
</dbReference>
<name>A0ABD2LL02_9BILA</name>
<gene>
    <name evidence="1" type="ORF">niasHT_011420</name>
</gene>
<dbReference type="Proteomes" id="UP001620626">
    <property type="component" value="Unassembled WGS sequence"/>
</dbReference>
<dbReference type="AlphaFoldDB" id="A0ABD2LL02"/>
<protein>
    <submittedName>
        <fullName evidence="1">Uncharacterized protein</fullName>
    </submittedName>
</protein>